<evidence type="ECO:0000259" key="3">
    <source>
        <dbReference type="Pfam" id="PF24491"/>
    </source>
</evidence>
<dbReference type="SUPFAM" id="SSF56601">
    <property type="entry name" value="beta-lactamase/transpeptidase-like"/>
    <property type="match status" value="1"/>
</dbReference>
<dbReference type="AlphaFoldDB" id="A0A949JI08"/>
<dbReference type="Gene3D" id="3.40.710.10">
    <property type="entry name" value="DD-peptidase/beta-lactamase superfamily"/>
    <property type="match status" value="1"/>
</dbReference>
<evidence type="ECO:0000313" key="5">
    <source>
        <dbReference type="Proteomes" id="UP000694501"/>
    </source>
</evidence>
<keyword evidence="5" id="KW-1185">Reference proteome</keyword>
<dbReference type="EMBL" id="JAELVF020000001">
    <property type="protein sequence ID" value="MBU7596649.1"/>
    <property type="molecule type" value="Genomic_DNA"/>
</dbReference>
<dbReference type="InterPro" id="IPR001466">
    <property type="entry name" value="Beta-lactam-related"/>
</dbReference>
<accession>A0A949JI08</accession>
<dbReference type="RefSeq" id="WP_211042607.1">
    <property type="nucleotide sequence ID" value="NZ_JAELVF020000001.1"/>
</dbReference>
<evidence type="ECO:0000259" key="2">
    <source>
        <dbReference type="Pfam" id="PF00144"/>
    </source>
</evidence>
<dbReference type="PANTHER" id="PTHR46825">
    <property type="entry name" value="D-ALANYL-D-ALANINE-CARBOXYPEPTIDASE/ENDOPEPTIDASE AMPH"/>
    <property type="match status" value="1"/>
</dbReference>
<evidence type="ECO:0000256" key="1">
    <source>
        <dbReference type="SAM" id="MobiDB-lite"/>
    </source>
</evidence>
<proteinExistence type="predicted"/>
<dbReference type="Pfam" id="PF24491">
    <property type="entry name" value="DUF7586"/>
    <property type="match status" value="1"/>
</dbReference>
<dbReference type="Proteomes" id="UP000694501">
    <property type="component" value="Unassembled WGS sequence"/>
</dbReference>
<feature type="domain" description="DUF7586" evidence="3">
    <location>
        <begin position="403"/>
        <end position="486"/>
    </location>
</feature>
<feature type="domain" description="Beta-lactamase-related" evidence="2">
    <location>
        <begin position="15"/>
        <end position="383"/>
    </location>
</feature>
<dbReference type="InterPro" id="IPR012338">
    <property type="entry name" value="Beta-lactam/transpept-like"/>
</dbReference>
<organism evidence="4 5">
    <name type="scientific">Streptomyces tardus</name>
    <dbReference type="NCBI Taxonomy" id="2780544"/>
    <lineage>
        <taxon>Bacteria</taxon>
        <taxon>Bacillati</taxon>
        <taxon>Actinomycetota</taxon>
        <taxon>Actinomycetes</taxon>
        <taxon>Kitasatosporales</taxon>
        <taxon>Streptomycetaceae</taxon>
        <taxon>Streptomyces</taxon>
    </lineage>
</organism>
<protein>
    <submittedName>
        <fullName evidence="4">Beta-lactamase family protein</fullName>
    </submittedName>
</protein>
<feature type="compositionally biased region" description="Low complexity" evidence="1">
    <location>
        <begin position="54"/>
        <end position="65"/>
    </location>
</feature>
<name>A0A949JI08_9ACTN</name>
<dbReference type="InterPro" id="IPR050491">
    <property type="entry name" value="AmpC-like"/>
</dbReference>
<feature type="region of interest" description="Disordered" evidence="1">
    <location>
        <begin position="38"/>
        <end position="100"/>
    </location>
</feature>
<dbReference type="PANTHER" id="PTHR46825:SF7">
    <property type="entry name" value="D-ALANYL-D-ALANINE CARBOXYPEPTIDASE"/>
    <property type="match status" value="1"/>
</dbReference>
<comment type="caution">
    <text evidence="4">The sequence shown here is derived from an EMBL/GenBank/DDBJ whole genome shotgun (WGS) entry which is preliminary data.</text>
</comment>
<evidence type="ECO:0000313" key="4">
    <source>
        <dbReference type="EMBL" id="MBU7596649.1"/>
    </source>
</evidence>
<reference evidence="4" key="1">
    <citation type="submission" date="2021-06" db="EMBL/GenBank/DDBJ databases">
        <title>Sequencing of actinobacteria type strains.</title>
        <authorList>
            <person name="Nguyen G.-S."/>
            <person name="Wentzel A."/>
        </authorList>
    </citation>
    <scope>NUCLEOTIDE SEQUENCE</scope>
    <source>
        <strain evidence="4">P38-E01</strain>
    </source>
</reference>
<gene>
    <name evidence="4" type="ORF">JGS22_003100</name>
</gene>
<sequence>MLLAATERALAHRLAVAQSEGRTPSVVAAVVRDGQTVWSGARSSADPVPHPGPEAHGPGAASAHPGPAPEPDRGPESHRGPEPDRGPGADPEPGPRTQYRIGSLTKALVAVLVLRLRDEGLIDLADPLERHLPGTQAPTATIAQLLAHTAAVPAEPRGPWWERTPGELRPDIGDLLDGEPRPLPPGRRHHYSNPGYAYLGALVERLRGEGWYEALLREVLEPLGMRDTTLLPRRPHVRGWAVAPWADVLLEEPLADTGTMAPAGQLWSTTDDLARFAGFLAGDGGRDVLSVDTLVELRTPNSPPAHDNWDASHGLGVQLLRTPPGWPGTEQASRSLVGHGGSMPGFLACLLVDPQERVGAVVLTNATSGPAVMAAGSDLIRIVLEHEPRCPEPWRPLAAADADPELVALTGPWYWGATPFVLRLRPGRALELGPLSGPGRRTRLSPEEDGTWRGLDGYFSGETLRLCRAPDGSVSHLDLATFVFTRKPYDPDAPIPGGSRGWTG</sequence>
<dbReference type="InterPro" id="IPR056008">
    <property type="entry name" value="DUF7586"/>
</dbReference>
<dbReference type="Pfam" id="PF00144">
    <property type="entry name" value="Beta-lactamase"/>
    <property type="match status" value="1"/>
</dbReference>
<feature type="compositionally biased region" description="Basic and acidic residues" evidence="1">
    <location>
        <begin position="70"/>
        <end position="87"/>
    </location>
</feature>